<geneLocation type="plasmid" evidence="2 3">
    <name>PL100</name>
</geneLocation>
<evidence type="ECO:0000256" key="1">
    <source>
        <dbReference type="SAM" id="MobiDB-lite"/>
    </source>
</evidence>
<organism evidence="2 3">
    <name type="scientific">Haloquadratum walsbyi (strain DSM 16854 / JCM 12705 / C23)</name>
    <dbReference type="NCBI Taxonomy" id="768065"/>
    <lineage>
        <taxon>Archaea</taxon>
        <taxon>Methanobacteriati</taxon>
        <taxon>Methanobacteriota</taxon>
        <taxon>Stenosarchaea group</taxon>
        <taxon>Halobacteria</taxon>
        <taxon>Halobacteriales</taxon>
        <taxon>Haloferacaceae</taxon>
        <taxon>Haloquadratum</taxon>
    </lineage>
</organism>
<dbReference type="Proteomes" id="UP000007954">
    <property type="component" value="Plasmid PL100"/>
</dbReference>
<evidence type="ECO:0000313" key="3">
    <source>
        <dbReference type="Proteomes" id="UP000007954"/>
    </source>
</evidence>
<feature type="compositionally biased region" description="Basic and acidic residues" evidence="1">
    <location>
        <begin position="43"/>
        <end position="53"/>
    </location>
</feature>
<keyword evidence="2" id="KW-0614">Plasmid</keyword>
<name>G0LNA8_HALWC</name>
<proteinExistence type="predicted"/>
<dbReference type="EMBL" id="FR746100">
    <property type="protein sequence ID" value="CCC41914.1"/>
    <property type="molecule type" value="Genomic_DNA"/>
</dbReference>
<feature type="region of interest" description="Disordered" evidence="1">
    <location>
        <begin position="127"/>
        <end position="149"/>
    </location>
</feature>
<dbReference type="RefSeq" id="WP_014554905.1">
    <property type="nucleotide sequence ID" value="NC_017457.1"/>
</dbReference>
<accession>G0LNA8</accession>
<gene>
    <name evidence="2" type="ordered locus">Hqrw_5038</name>
</gene>
<protein>
    <submittedName>
        <fullName evidence="2">Uncharacterized protein</fullName>
    </submittedName>
</protein>
<dbReference type="HOGENOM" id="CLU_1745529_0_0_2"/>
<dbReference type="AlphaFoldDB" id="G0LNA8"/>
<evidence type="ECO:0000313" key="2">
    <source>
        <dbReference type="EMBL" id="CCC41914.1"/>
    </source>
</evidence>
<feature type="region of interest" description="Disordered" evidence="1">
    <location>
        <begin position="1"/>
        <end position="55"/>
    </location>
</feature>
<reference evidence="2 3" key="1">
    <citation type="journal article" date="2011" name="PLoS ONE">
        <title>Haloquadratum walsbyi: limited diversity in a global pond.</title>
        <authorList>
            <person name="Dyall-Smith M."/>
            <person name="Pfeiffer F."/>
            <person name="Klee K."/>
            <person name="Palm P."/>
            <person name="Gross K."/>
            <person name="Schuster S.C."/>
            <person name="Rampp M."/>
            <person name="Oesterhelt D."/>
        </authorList>
    </citation>
    <scope>NUCLEOTIDE SEQUENCE [LARGE SCALE GENOMIC DNA]</scope>
    <source>
        <strain evidence="3">DSM 16854 / JCM 12705 / C23</strain>
        <plasmid evidence="3">Plasmid PL100</plasmid>
    </source>
</reference>
<feature type="compositionally biased region" description="Basic and acidic residues" evidence="1">
    <location>
        <begin position="8"/>
        <end position="25"/>
    </location>
</feature>
<dbReference type="GeneID" id="12445545"/>
<sequence length="149" mass="17019">MEPNGNPQDKDIPAEERAESKDQATPERSGSAGQGDSPMSNRPPREELKDSFDRNQLIQRNIDMALDVVLRTNPAENVLKNIDDDDLQEQSRDQVQSMMNEWLDMYRDLLEEGRPLPRDLIGRSAELAEEVREDEPRVSAKSESRSGRR</sequence>
<dbReference type="KEGG" id="hwc:Hqrw_5038"/>
<feature type="compositionally biased region" description="Basic and acidic residues" evidence="1">
    <location>
        <begin position="134"/>
        <end position="149"/>
    </location>
</feature>